<gene>
    <name evidence="2" type="ORF">ILEXP_LOCUS10009</name>
</gene>
<accession>A0ABC8RBG9</accession>
<dbReference type="Proteomes" id="UP001642360">
    <property type="component" value="Unassembled WGS sequence"/>
</dbReference>
<reference evidence="2 3" key="1">
    <citation type="submission" date="2024-02" db="EMBL/GenBank/DDBJ databases">
        <authorList>
            <person name="Vignale AGUSTIN F."/>
            <person name="Sosa J E."/>
            <person name="Modenutti C."/>
        </authorList>
    </citation>
    <scope>NUCLEOTIDE SEQUENCE [LARGE SCALE GENOMIC DNA]</scope>
</reference>
<comment type="similarity">
    <text evidence="1">Belongs to the methyltransferase superfamily. Type-7 methyltransferase family.</text>
</comment>
<protein>
    <recommendedName>
        <fullName evidence="4">S-adenosylmethionine-dependent methyltransferase</fullName>
    </recommendedName>
</protein>
<dbReference type="PANTHER" id="PTHR31009">
    <property type="entry name" value="S-ADENOSYL-L-METHIONINE:CARBOXYL METHYLTRANSFERASE FAMILY PROTEIN"/>
    <property type="match status" value="1"/>
</dbReference>
<evidence type="ECO:0000313" key="2">
    <source>
        <dbReference type="EMBL" id="CAK9142326.1"/>
    </source>
</evidence>
<comment type="caution">
    <text evidence="2">The sequence shown here is derived from an EMBL/GenBank/DDBJ whole genome shotgun (WGS) entry which is preliminary data.</text>
</comment>
<dbReference type="Gene3D" id="3.40.50.150">
    <property type="entry name" value="Vaccinia Virus protein VP39"/>
    <property type="match status" value="1"/>
</dbReference>
<keyword evidence="3" id="KW-1185">Reference proteome</keyword>
<evidence type="ECO:0000313" key="3">
    <source>
        <dbReference type="Proteomes" id="UP001642360"/>
    </source>
</evidence>
<evidence type="ECO:0008006" key="4">
    <source>
        <dbReference type="Google" id="ProtNLM"/>
    </source>
</evidence>
<dbReference type="InterPro" id="IPR005299">
    <property type="entry name" value="MeTrfase_7"/>
</dbReference>
<dbReference type="InterPro" id="IPR029063">
    <property type="entry name" value="SAM-dependent_MTases_sf"/>
</dbReference>
<dbReference type="SUPFAM" id="SSF53335">
    <property type="entry name" value="S-adenosyl-L-methionine-dependent methyltransferases"/>
    <property type="match status" value="1"/>
</dbReference>
<dbReference type="Pfam" id="PF03492">
    <property type="entry name" value="Methyltransf_7"/>
    <property type="match status" value="1"/>
</dbReference>
<dbReference type="AlphaFoldDB" id="A0ABC8RBG9"/>
<name>A0ABC8RBG9_9AQUA</name>
<organism evidence="2 3">
    <name type="scientific">Ilex paraguariensis</name>
    <name type="common">yerba mate</name>
    <dbReference type="NCBI Taxonomy" id="185542"/>
    <lineage>
        <taxon>Eukaryota</taxon>
        <taxon>Viridiplantae</taxon>
        <taxon>Streptophyta</taxon>
        <taxon>Embryophyta</taxon>
        <taxon>Tracheophyta</taxon>
        <taxon>Spermatophyta</taxon>
        <taxon>Magnoliopsida</taxon>
        <taxon>eudicotyledons</taxon>
        <taxon>Gunneridae</taxon>
        <taxon>Pentapetalae</taxon>
        <taxon>asterids</taxon>
        <taxon>campanulids</taxon>
        <taxon>Aquifoliales</taxon>
        <taxon>Aquifoliaceae</taxon>
        <taxon>Ilex</taxon>
    </lineage>
</organism>
<dbReference type="EMBL" id="CAUOFW020001223">
    <property type="protein sequence ID" value="CAK9142326.1"/>
    <property type="molecule type" value="Genomic_DNA"/>
</dbReference>
<evidence type="ECO:0000256" key="1">
    <source>
        <dbReference type="ARBA" id="ARBA00007967"/>
    </source>
</evidence>
<proteinExistence type="inferred from homology"/>
<sequence length="271" mass="30401">MMTGSFPMNGGYGTYSYAKNSQYQREASNVVKEMINKAITEKFDVKNKIATSRTIRIADLGCSVGPNTFIAMQNVIAVVEKKYYSQVLPSEKLEFQVFFNDHISNDFNTLFTSLPVDRQYFVTGVPGSFYELLFPSSSLHFVHSAYALHWLSKVPEKLLDKNSPAWNKGKIHYIGASDEVRNAYAAQFEKDMENFLNARSKEIIAGGMMVLIMVGLLDDFQPSETSTGVTFNFLESSLMDMVNGGLINGAQVDLFNFPIYVACPKEMTMLI</sequence>